<dbReference type="Gene3D" id="3.50.4.10">
    <property type="entry name" value="Hepatocyte Growth Factor"/>
    <property type="match status" value="1"/>
</dbReference>
<evidence type="ECO:0000313" key="3">
    <source>
        <dbReference type="Proteomes" id="UP001519460"/>
    </source>
</evidence>
<proteinExistence type="predicted"/>
<name>A0ABD0KWN7_9CAEN</name>
<dbReference type="AlphaFoldDB" id="A0ABD0KWN7"/>
<sequence>MIAQALTPASETNIVRGSIQIAMWHEVFFWSSSFCFALCFSAESGTVVSHFKAQTGLAELEREVLVNLRSKLECAVTCRKYSHCTAFSFEPVSGTCHLYPAQSHVNVTNGTSPEGKVYVDEASKCEEVVIPNADIDWRRSLTSLEGDVTCHADYMYNETYVTSRCNEDGDWVPPFGTCLQYIFRNVSGAAGFPLPFPMYVGWQTCMDVVPTIANKFRVGTSNASDSSVFHGGFDFTSNTVKSNVDKTPGGYQAVTNPPFPFEVGQRSHIVLKVLRIDGVEFVRRTSSQALAKALNVYVGGDALFEYVNIWC</sequence>
<dbReference type="InterPro" id="IPR003609">
    <property type="entry name" value="Pan_app"/>
</dbReference>
<dbReference type="Pfam" id="PF00024">
    <property type="entry name" value="PAN_1"/>
    <property type="match status" value="1"/>
</dbReference>
<reference evidence="2 3" key="1">
    <citation type="journal article" date="2023" name="Sci. Data">
        <title>Genome assembly of the Korean intertidal mud-creeper Batillaria attramentaria.</title>
        <authorList>
            <person name="Patra A.K."/>
            <person name="Ho P.T."/>
            <person name="Jun S."/>
            <person name="Lee S.J."/>
            <person name="Kim Y."/>
            <person name="Won Y.J."/>
        </authorList>
    </citation>
    <scope>NUCLEOTIDE SEQUENCE [LARGE SCALE GENOMIC DNA]</scope>
    <source>
        <strain evidence="2">Wonlab-2016</strain>
    </source>
</reference>
<dbReference type="PROSITE" id="PS50948">
    <property type="entry name" value="PAN"/>
    <property type="match status" value="1"/>
</dbReference>
<feature type="domain" description="Apple" evidence="1">
    <location>
        <begin position="39"/>
        <end position="125"/>
    </location>
</feature>
<gene>
    <name evidence="2" type="ORF">BaRGS_00016979</name>
</gene>
<dbReference type="Proteomes" id="UP001519460">
    <property type="component" value="Unassembled WGS sequence"/>
</dbReference>
<dbReference type="EMBL" id="JACVVK020000111">
    <property type="protein sequence ID" value="KAK7491723.1"/>
    <property type="molecule type" value="Genomic_DNA"/>
</dbReference>
<protein>
    <recommendedName>
        <fullName evidence="1">Apple domain-containing protein</fullName>
    </recommendedName>
</protein>
<keyword evidence="3" id="KW-1185">Reference proteome</keyword>
<accession>A0ABD0KWN7</accession>
<evidence type="ECO:0000259" key="1">
    <source>
        <dbReference type="PROSITE" id="PS50948"/>
    </source>
</evidence>
<organism evidence="2 3">
    <name type="scientific">Batillaria attramentaria</name>
    <dbReference type="NCBI Taxonomy" id="370345"/>
    <lineage>
        <taxon>Eukaryota</taxon>
        <taxon>Metazoa</taxon>
        <taxon>Spiralia</taxon>
        <taxon>Lophotrochozoa</taxon>
        <taxon>Mollusca</taxon>
        <taxon>Gastropoda</taxon>
        <taxon>Caenogastropoda</taxon>
        <taxon>Sorbeoconcha</taxon>
        <taxon>Cerithioidea</taxon>
        <taxon>Batillariidae</taxon>
        <taxon>Batillaria</taxon>
    </lineage>
</organism>
<comment type="caution">
    <text evidence="2">The sequence shown here is derived from an EMBL/GenBank/DDBJ whole genome shotgun (WGS) entry which is preliminary data.</text>
</comment>
<dbReference type="SUPFAM" id="SSF57414">
    <property type="entry name" value="Hairpin loop containing domain-like"/>
    <property type="match status" value="1"/>
</dbReference>
<evidence type="ECO:0000313" key="2">
    <source>
        <dbReference type="EMBL" id="KAK7491723.1"/>
    </source>
</evidence>